<dbReference type="RefSeq" id="WP_283368639.1">
    <property type="nucleotide sequence ID" value="NZ_JASHID010000002.1"/>
</dbReference>
<keyword evidence="2" id="KW-1185">Reference proteome</keyword>
<evidence type="ECO:0000313" key="2">
    <source>
        <dbReference type="Proteomes" id="UP001236569"/>
    </source>
</evidence>
<gene>
    <name evidence="1" type="ORF">QM480_03290</name>
</gene>
<proteinExistence type="predicted"/>
<name>A0ABT6YIU1_9BACT</name>
<dbReference type="Pfam" id="PF19875">
    <property type="entry name" value="DUF6348"/>
    <property type="match status" value="1"/>
</dbReference>
<accession>A0ABT6YIU1</accession>
<dbReference type="EMBL" id="JASHID010000002">
    <property type="protein sequence ID" value="MDI9863334.1"/>
    <property type="molecule type" value="Genomic_DNA"/>
</dbReference>
<protein>
    <submittedName>
        <fullName evidence="1">DUF6348 family protein</fullName>
    </submittedName>
</protein>
<sequence>MGHQVIFHHQYLALIVDNNLEIATEIIDNPDNHESIIQLKVVIVHPNYFPEGIFDCLVGVGNTMKEKIETVTDNFLIGNFQPIINSQKEFHNPNLDFISNENGKEILWHVHPSHLLLQGNWQQEPSENILLDCLQSRLRVILYPQKMNWLKIYISRQPTGEIIGECILNNQPWHEGLEAISEYAQSWDLNGKFLGMKQFIVFKRCDTHNL</sequence>
<reference evidence="1 2" key="1">
    <citation type="submission" date="2023-05" db="EMBL/GenBank/DDBJ databases">
        <title>Novel species of genus Flectobacillus isolated from stream in China.</title>
        <authorList>
            <person name="Lu H."/>
        </authorList>
    </citation>
    <scope>NUCLEOTIDE SEQUENCE [LARGE SCALE GENOMIC DNA]</scope>
    <source>
        <strain evidence="1 2">DC10W</strain>
    </source>
</reference>
<dbReference type="Proteomes" id="UP001236569">
    <property type="component" value="Unassembled WGS sequence"/>
</dbReference>
<organism evidence="1 2">
    <name type="scientific">Flectobacillus longus</name>
    <dbReference type="NCBI Taxonomy" id="2984207"/>
    <lineage>
        <taxon>Bacteria</taxon>
        <taxon>Pseudomonadati</taxon>
        <taxon>Bacteroidota</taxon>
        <taxon>Cytophagia</taxon>
        <taxon>Cytophagales</taxon>
        <taxon>Flectobacillaceae</taxon>
        <taxon>Flectobacillus</taxon>
    </lineage>
</organism>
<dbReference type="InterPro" id="IPR045929">
    <property type="entry name" value="DUF6348"/>
</dbReference>
<comment type="caution">
    <text evidence="1">The sequence shown here is derived from an EMBL/GenBank/DDBJ whole genome shotgun (WGS) entry which is preliminary data.</text>
</comment>
<evidence type="ECO:0000313" key="1">
    <source>
        <dbReference type="EMBL" id="MDI9863334.1"/>
    </source>
</evidence>